<protein>
    <submittedName>
        <fullName evidence="9">ABC transporter permease</fullName>
    </submittedName>
</protein>
<keyword evidence="2 7" id="KW-0813">Transport</keyword>
<dbReference type="PANTHER" id="PTHR43163">
    <property type="entry name" value="DIPEPTIDE TRANSPORT SYSTEM PERMEASE PROTEIN DPPB-RELATED"/>
    <property type="match status" value="1"/>
</dbReference>
<dbReference type="PROSITE" id="PS50928">
    <property type="entry name" value="ABC_TM1"/>
    <property type="match status" value="1"/>
</dbReference>
<dbReference type="InterPro" id="IPR000515">
    <property type="entry name" value="MetI-like"/>
</dbReference>
<keyword evidence="4 7" id="KW-0812">Transmembrane</keyword>
<feature type="domain" description="ABC transmembrane type-1" evidence="8">
    <location>
        <begin position="94"/>
        <end position="291"/>
    </location>
</feature>
<dbReference type="Pfam" id="PF00528">
    <property type="entry name" value="BPD_transp_1"/>
    <property type="match status" value="1"/>
</dbReference>
<evidence type="ECO:0000256" key="1">
    <source>
        <dbReference type="ARBA" id="ARBA00004651"/>
    </source>
</evidence>
<organism evidence="9 10">
    <name type="scientific">Paenibacillus terreus</name>
    <dbReference type="NCBI Taxonomy" id="1387834"/>
    <lineage>
        <taxon>Bacteria</taxon>
        <taxon>Bacillati</taxon>
        <taxon>Bacillota</taxon>
        <taxon>Bacilli</taxon>
        <taxon>Bacillales</taxon>
        <taxon>Paenibacillaceae</taxon>
        <taxon>Paenibacillus</taxon>
    </lineage>
</organism>
<dbReference type="InterPro" id="IPR045621">
    <property type="entry name" value="BPD_transp_1_N"/>
</dbReference>
<evidence type="ECO:0000256" key="7">
    <source>
        <dbReference type="RuleBase" id="RU363032"/>
    </source>
</evidence>
<dbReference type="InterPro" id="IPR035906">
    <property type="entry name" value="MetI-like_sf"/>
</dbReference>
<dbReference type="CDD" id="cd06261">
    <property type="entry name" value="TM_PBP2"/>
    <property type="match status" value="1"/>
</dbReference>
<comment type="subcellular location">
    <subcellularLocation>
        <location evidence="1 7">Cell membrane</location>
        <topology evidence="1 7">Multi-pass membrane protein</topology>
    </subcellularLocation>
</comment>
<evidence type="ECO:0000256" key="2">
    <source>
        <dbReference type="ARBA" id="ARBA00022448"/>
    </source>
</evidence>
<feature type="transmembrane region" description="Helical" evidence="7">
    <location>
        <begin position="226"/>
        <end position="247"/>
    </location>
</feature>
<dbReference type="Gene3D" id="1.10.3720.10">
    <property type="entry name" value="MetI-like"/>
    <property type="match status" value="1"/>
</dbReference>
<evidence type="ECO:0000313" key="10">
    <source>
        <dbReference type="Proteomes" id="UP001580407"/>
    </source>
</evidence>
<feature type="transmembrane region" description="Helical" evidence="7">
    <location>
        <begin position="271"/>
        <end position="291"/>
    </location>
</feature>
<dbReference type="Proteomes" id="UP001580407">
    <property type="component" value="Unassembled WGS sequence"/>
</dbReference>
<keyword evidence="3" id="KW-1003">Cell membrane</keyword>
<dbReference type="PANTHER" id="PTHR43163:SF6">
    <property type="entry name" value="DIPEPTIDE TRANSPORT SYSTEM PERMEASE PROTEIN DPPB-RELATED"/>
    <property type="match status" value="1"/>
</dbReference>
<keyword evidence="6 7" id="KW-0472">Membrane</keyword>
<evidence type="ECO:0000259" key="8">
    <source>
        <dbReference type="PROSITE" id="PS50928"/>
    </source>
</evidence>
<dbReference type="RefSeq" id="WP_375526564.1">
    <property type="nucleotide sequence ID" value="NZ_JBHILM010000020.1"/>
</dbReference>
<evidence type="ECO:0000256" key="5">
    <source>
        <dbReference type="ARBA" id="ARBA00022989"/>
    </source>
</evidence>
<comment type="caution">
    <text evidence="9">The sequence shown here is derived from an EMBL/GenBank/DDBJ whole genome shotgun (WGS) entry which is preliminary data.</text>
</comment>
<feature type="transmembrane region" description="Helical" evidence="7">
    <location>
        <begin position="12"/>
        <end position="31"/>
    </location>
</feature>
<comment type="similarity">
    <text evidence="7">Belongs to the binding-protein-dependent transport system permease family.</text>
</comment>
<feature type="transmembrane region" description="Helical" evidence="7">
    <location>
        <begin position="172"/>
        <end position="191"/>
    </location>
</feature>
<keyword evidence="5 7" id="KW-1133">Transmembrane helix</keyword>
<dbReference type="Pfam" id="PF19300">
    <property type="entry name" value="BPD_transp_1_N"/>
    <property type="match status" value="1"/>
</dbReference>
<evidence type="ECO:0000256" key="4">
    <source>
        <dbReference type="ARBA" id="ARBA00022692"/>
    </source>
</evidence>
<proteinExistence type="inferred from homology"/>
<evidence type="ECO:0000313" key="9">
    <source>
        <dbReference type="EMBL" id="MFB5682819.1"/>
    </source>
</evidence>
<reference evidence="9 10" key="1">
    <citation type="submission" date="2024-09" db="EMBL/GenBank/DDBJ databases">
        <authorList>
            <person name="Ruan L."/>
        </authorList>
    </citation>
    <scope>NUCLEOTIDE SEQUENCE [LARGE SCALE GENOMIC DNA]</scope>
    <source>
        <strain evidence="9 10">D33</strain>
    </source>
</reference>
<name>A0ABV5BBV2_9BACL</name>
<keyword evidence="10" id="KW-1185">Reference proteome</keyword>
<dbReference type="EMBL" id="JBHILM010000020">
    <property type="protein sequence ID" value="MFB5682819.1"/>
    <property type="molecule type" value="Genomic_DNA"/>
</dbReference>
<accession>A0ABV5BBV2</accession>
<dbReference type="SUPFAM" id="SSF161098">
    <property type="entry name" value="MetI-like"/>
    <property type="match status" value="1"/>
</dbReference>
<gene>
    <name evidence="9" type="ORF">ACE3NQ_18035</name>
</gene>
<sequence length="306" mass="33551">MAKYIIRSLLQVVPVLFIITLVVFVLVHVTGDPVTMMLPDTATAEDRQVLKEALGLDQPLYVQYSIFVSNLLHGDFGDSFRYGQSALPIVLERLPASFELAMASMLVACCISIPLGIWSAVRRNSFMDLLISGISVLGKAMPNFWVGIMLILLISVQLEWTPVSGRGGFSHLILPALTLGTGIAAEMTRLIRSSFLEIISQDYIRTARSKGLREIVILGKHGLRNALIPVVTISGLQLTNLVGGSLVTETVFSWPGMGQLIVQAINTHDMAIIQASIFIIAFIVILINLLTDITYKLLDPRIKYSS</sequence>
<evidence type="ECO:0000256" key="3">
    <source>
        <dbReference type="ARBA" id="ARBA00022475"/>
    </source>
</evidence>
<evidence type="ECO:0000256" key="6">
    <source>
        <dbReference type="ARBA" id="ARBA00023136"/>
    </source>
</evidence>
<feature type="transmembrane region" description="Helical" evidence="7">
    <location>
        <begin position="100"/>
        <end position="121"/>
    </location>
</feature>